<dbReference type="STRING" id="1160497.A0A1L9V466"/>
<gene>
    <name evidence="1" type="ORF">ASPGLDRAFT_53392</name>
</gene>
<dbReference type="Proteomes" id="UP000184300">
    <property type="component" value="Unassembled WGS sequence"/>
</dbReference>
<dbReference type="EMBL" id="KV878929">
    <property type="protein sequence ID" value="OJJ78710.1"/>
    <property type="molecule type" value="Genomic_DNA"/>
</dbReference>
<dbReference type="RefSeq" id="XP_022395408.1">
    <property type="nucleotide sequence ID" value="XM_022547960.1"/>
</dbReference>
<protein>
    <submittedName>
        <fullName evidence="1">Uncharacterized protein</fullName>
    </submittedName>
</protein>
<dbReference type="GeneID" id="34464221"/>
<evidence type="ECO:0000313" key="2">
    <source>
        <dbReference type="Proteomes" id="UP000184300"/>
    </source>
</evidence>
<dbReference type="AlphaFoldDB" id="A0A1L9V466"/>
<proteinExistence type="predicted"/>
<dbReference type="PANTHER" id="PTHR38797:SF4">
    <property type="entry name" value="NUCLEAR PORE COMPLEX PROTEIN NUP85"/>
    <property type="match status" value="1"/>
</dbReference>
<dbReference type="VEuPathDB" id="FungiDB:ASPGLDRAFT_53392"/>
<evidence type="ECO:0000313" key="1">
    <source>
        <dbReference type="EMBL" id="OJJ78710.1"/>
    </source>
</evidence>
<dbReference type="InterPro" id="IPR053204">
    <property type="entry name" value="Oxopyrrolidines_Biosynth-assoc"/>
</dbReference>
<dbReference type="OrthoDB" id="3350591at2759"/>
<sequence>MVRLHLLDENAPSFAGKVVDILNSTLPLDSAFSPADAAKALNGLYPHSLDTSGDAESKDKAGGFLWWFWDLIHDLARQVPHDSLEQDRLVAIIKELRDLPSKTISLGEWGTVRVWGGLPLLGPTLREKWDNDDTAPTNSDLKQRFLNLQSYAARITGLRLAPCESYAIWALTDALEGVMTPIRGAPDEVNPDPAAVEDLPFKVAVAAEWIVHAGHVLYGRDEEIYATQGGPLWRLDKTEARRLRRKYKSTQGLCPARWELWKERFGVIRDSNKVDDSTQTVAGGAVDAMERVEREEGS</sequence>
<name>A0A1L9V466_ASPGL</name>
<dbReference type="PANTHER" id="PTHR38797">
    <property type="entry name" value="NUCLEAR PORE COMPLEX PROTEIN NUP85-RELATED"/>
    <property type="match status" value="1"/>
</dbReference>
<accession>A0A1L9V466</accession>
<dbReference type="Pfam" id="PF12311">
    <property type="entry name" value="DUF3632"/>
    <property type="match status" value="1"/>
</dbReference>
<dbReference type="InterPro" id="IPR022085">
    <property type="entry name" value="OpdG"/>
</dbReference>
<organism evidence="1 2">
    <name type="scientific">Aspergillus glaucus CBS 516.65</name>
    <dbReference type="NCBI Taxonomy" id="1160497"/>
    <lineage>
        <taxon>Eukaryota</taxon>
        <taxon>Fungi</taxon>
        <taxon>Dikarya</taxon>
        <taxon>Ascomycota</taxon>
        <taxon>Pezizomycotina</taxon>
        <taxon>Eurotiomycetes</taxon>
        <taxon>Eurotiomycetidae</taxon>
        <taxon>Eurotiales</taxon>
        <taxon>Aspergillaceae</taxon>
        <taxon>Aspergillus</taxon>
        <taxon>Aspergillus subgen. Aspergillus</taxon>
    </lineage>
</organism>
<reference evidence="2" key="1">
    <citation type="journal article" date="2017" name="Genome Biol.">
        <title>Comparative genomics reveals high biological diversity and specific adaptations in the industrially and medically important fungal genus Aspergillus.</title>
        <authorList>
            <person name="de Vries R.P."/>
            <person name="Riley R."/>
            <person name="Wiebenga A."/>
            <person name="Aguilar-Osorio G."/>
            <person name="Amillis S."/>
            <person name="Uchima C.A."/>
            <person name="Anderluh G."/>
            <person name="Asadollahi M."/>
            <person name="Askin M."/>
            <person name="Barry K."/>
            <person name="Battaglia E."/>
            <person name="Bayram O."/>
            <person name="Benocci T."/>
            <person name="Braus-Stromeyer S.A."/>
            <person name="Caldana C."/>
            <person name="Canovas D."/>
            <person name="Cerqueira G.C."/>
            <person name="Chen F."/>
            <person name="Chen W."/>
            <person name="Choi C."/>
            <person name="Clum A."/>
            <person name="Dos Santos R.A."/>
            <person name="Damasio A.R."/>
            <person name="Diallinas G."/>
            <person name="Emri T."/>
            <person name="Fekete E."/>
            <person name="Flipphi M."/>
            <person name="Freyberg S."/>
            <person name="Gallo A."/>
            <person name="Gournas C."/>
            <person name="Habgood R."/>
            <person name="Hainaut M."/>
            <person name="Harispe M.L."/>
            <person name="Henrissat B."/>
            <person name="Hilden K.S."/>
            <person name="Hope R."/>
            <person name="Hossain A."/>
            <person name="Karabika E."/>
            <person name="Karaffa L."/>
            <person name="Karanyi Z."/>
            <person name="Krasevec N."/>
            <person name="Kuo A."/>
            <person name="Kusch H."/>
            <person name="LaButti K."/>
            <person name="Lagendijk E.L."/>
            <person name="Lapidus A."/>
            <person name="Levasseur A."/>
            <person name="Lindquist E."/>
            <person name="Lipzen A."/>
            <person name="Logrieco A.F."/>
            <person name="MacCabe A."/>
            <person name="Maekelae M.R."/>
            <person name="Malavazi I."/>
            <person name="Melin P."/>
            <person name="Meyer V."/>
            <person name="Mielnichuk N."/>
            <person name="Miskei M."/>
            <person name="Molnar A.P."/>
            <person name="Mule G."/>
            <person name="Ngan C.Y."/>
            <person name="Orejas M."/>
            <person name="Orosz E."/>
            <person name="Ouedraogo J.P."/>
            <person name="Overkamp K.M."/>
            <person name="Park H.-S."/>
            <person name="Perrone G."/>
            <person name="Piumi F."/>
            <person name="Punt P.J."/>
            <person name="Ram A.F."/>
            <person name="Ramon A."/>
            <person name="Rauscher S."/>
            <person name="Record E."/>
            <person name="Riano-Pachon D.M."/>
            <person name="Robert V."/>
            <person name="Roehrig J."/>
            <person name="Ruller R."/>
            <person name="Salamov A."/>
            <person name="Salih N.S."/>
            <person name="Samson R.A."/>
            <person name="Sandor E."/>
            <person name="Sanguinetti M."/>
            <person name="Schuetze T."/>
            <person name="Sepcic K."/>
            <person name="Shelest E."/>
            <person name="Sherlock G."/>
            <person name="Sophianopoulou V."/>
            <person name="Squina F.M."/>
            <person name="Sun H."/>
            <person name="Susca A."/>
            <person name="Todd R.B."/>
            <person name="Tsang A."/>
            <person name="Unkles S.E."/>
            <person name="van de Wiele N."/>
            <person name="van Rossen-Uffink D."/>
            <person name="Oliveira J.V."/>
            <person name="Vesth T.C."/>
            <person name="Visser J."/>
            <person name="Yu J.-H."/>
            <person name="Zhou M."/>
            <person name="Andersen M.R."/>
            <person name="Archer D.B."/>
            <person name="Baker S.E."/>
            <person name="Benoit I."/>
            <person name="Brakhage A.A."/>
            <person name="Braus G.H."/>
            <person name="Fischer R."/>
            <person name="Frisvad J.C."/>
            <person name="Goldman G.H."/>
            <person name="Houbraken J."/>
            <person name="Oakley B."/>
            <person name="Pocsi I."/>
            <person name="Scazzocchio C."/>
            <person name="Seiboth B."/>
            <person name="vanKuyk P.A."/>
            <person name="Wortman J."/>
            <person name="Dyer P.S."/>
            <person name="Grigoriev I.V."/>
        </authorList>
    </citation>
    <scope>NUCLEOTIDE SEQUENCE [LARGE SCALE GENOMIC DNA]</scope>
    <source>
        <strain evidence="2">CBS 516.65</strain>
    </source>
</reference>
<keyword evidence="2" id="KW-1185">Reference proteome</keyword>